<gene>
    <name evidence="1" type="ORF">MM415A04292_0004</name>
    <name evidence="2" type="ORF">MM415B03384_0005</name>
</gene>
<dbReference type="EMBL" id="MT141736">
    <property type="protein sequence ID" value="QJA69788.1"/>
    <property type="molecule type" value="Genomic_DNA"/>
</dbReference>
<organism evidence="1">
    <name type="scientific">viral metagenome</name>
    <dbReference type="NCBI Taxonomy" id="1070528"/>
    <lineage>
        <taxon>unclassified sequences</taxon>
        <taxon>metagenomes</taxon>
        <taxon>organismal metagenomes</taxon>
    </lineage>
</organism>
<name>A0A6M3JKI8_9ZZZZ</name>
<sequence>MSTLGLVRSLGKQALPEYTTGEVQHQVRLARITGVGKYPHGWTSDFEVAARGFAWVVGIDFIKKFKYHASVNEYFGVGSGHRCAVYSGGEYNYRFYQGDIPDAALGRIGEAQKCDMHWFTIHSNEELPIKKMDMSKRDPVIIGWRFNPHLEVSGEKVEMGDGGEYLPSDWNKGFVIAIWDNDKELEI</sequence>
<evidence type="ECO:0000313" key="1">
    <source>
        <dbReference type="EMBL" id="QJA69788.1"/>
    </source>
</evidence>
<protein>
    <submittedName>
        <fullName evidence="1">Uncharacterized protein</fullName>
    </submittedName>
</protein>
<dbReference type="AlphaFoldDB" id="A0A6M3JKI8"/>
<evidence type="ECO:0000313" key="2">
    <source>
        <dbReference type="EMBL" id="QJA91349.1"/>
    </source>
</evidence>
<reference evidence="1" key="1">
    <citation type="submission" date="2020-03" db="EMBL/GenBank/DDBJ databases">
        <title>The deep terrestrial virosphere.</title>
        <authorList>
            <person name="Holmfeldt K."/>
            <person name="Nilsson E."/>
            <person name="Simone D."/>
            <person name="Lopez-Fernandez M."/>
            <person name="Wu X."/>
            <person name="de Brujin I."/>
            <person name="Lundin D."/>
            <person name="Andersson A."/>
            <person name="Bertilsson S."/>
            <person name="Dopson M."/>
        </authorList>
    </citation>
    <scope>NUCLEOTIDE SEQUENCE</scope>
    <source>
        <strain evidence="1">MM415A04292</strain>
        <strain evidence="2">MM415B03384</strain>
    </source>
</reference>
<accession>A0A6M3JKI8</accession>
<proteinExistence type="predicted"/>
<dbReference type="EMBL" id="MT142981">
    <property type="protein sequence ID" value="QJA91349.1"/>
    <property type="molecule type" value="Genomic_DNA"/>
</dbReference>